<dbReference type="RefSeq" id="WP_074956222.1">
    <property type="nucleotide sequence ID" value="NZ_FPBV01000029.1"/>
</dbReference>
<protein>
    <submittedName>
        <fullName evidence="3">Predicted amino acid racemase</fullName>
    </submittedName>
</protein>
<dbReference type="InterPro" id="IPR001608">
    <property type="entry name" value="Ala_racemase_N"/>
</dbReference>
<dbReference type="InterPro" id="IPR048449">
    <property type="entry name" value="YhfX-like_C"/>
</dbReference>
<feature type="domain" description="Alanine racemase N-terminal" evidence="1">
    <location>
        <begin position="34"/>
        <end position="262"/>
    </location>
</feature>
<dbReference type="SUPFAM" id="SSF51419">
    <property type="entry name" value="PLP-binding barrel"/>
    <property type="match status" value="1"/>
</dbReference>
<dbReference type="Pfam" id="PF01168">
    <property type="entry name" value="Ala_racemase_N"/>
    <property type="match status" value="1"/>
</dbReference>
<dbReference type="Proteomes" id="UP000183508">
    <property type="component" value="Unassembled WGS sequence"/>
</dbReference>
<organism evidence="3 4">
    <name type="scientific">Alicyclobacillus macrosporangiidus</name>
    <dbReference type="NCBI Taxonomy" id="392015"/>
    <lineage>
        <taxon>Bacteria</taxon>
        <taxon>Bacillati</taxon>
        <taxon>Bacillota</taxon>
        <taxon>Bacilli</taxon>
        <taxon>Bacillales</taxon>
        <taxon>Alicyclobacillaceae</taxon>
        <taxon>Alicyclobacillus</taxon>
    </lineage>
</organism>
<sequence>MFLSQLLSRNAAFVDAVLGLYRSGRIPPNTYALDVDQIQTNAAAVVKAAADSGMSLYFMTKQVGRNPVACQAIVDAGLRKAVAVDPLEALTLGRHGVVLGHVGHLVQIPRYYLEPILRLQPEVVTVFSVDAAREVSRAASALGREQKLLLRVVQPGDHLYDAQEGGIRLADLEAAVRVILQLPNVRIAGVTSFPCVIVQDGRPTLTQNLTTLNKAAERLRDLGIPVEQVNAPGATCVWTLPFLKAAGATHGEPGHALTGTTPLHAEPGQVEVPSYLYITEVSHQSDGCSYVYGGGYYARGHLREALVCTSAGAAQRVKVMPPRPESIDYYLKIEGRFPVGTPVVMAFRTQMFVTRALVAPVTGVHQGRVNVAGIYTVEGKRVG</sequence>
<evidence type="ECO:0000313" key="4">
    <source>
        <dbReference type="Proteomes" id="UP000183508"/>
    </source>
</evidence>
<evidence type="ECO:0000313" key="3">
    <source>
        <dbReference type="EMBL" id="SFV06241.1"/>
    </source>
</evidence>
<dbReference type="Pfam" id="PF21279">
    <property type="entry name" value="YhfX-like_C"/>
    <property type="match status" value="1"/>
</dbReference>
<dbReference type="OrthoDB" id="3189402at2"/>
<reference evidence="4" key="1">
    <citation type="submission" date="2016-10" db="EMBL/GenBank/DDBJ databases">
        <authorList>
            <person name="Varghese N."/>
        </authorList>
    </citation>
    <scope>NUCLEOTIDE SEQUENCE [LARGE SCALE GENOMIC DNA]</scope>
    <source>
        <strain evidence="4">DSM 17980</strain>
    </source>
</reference>
<evidence type="ECO:0000259" key="1">
    <source>
        <dbReference type="Pfam" id="PF01168"/>
    </source>
</evidence>
<name>A0A1I7L956_9BACL</name>
<gene>
    <name evidence="3" type="ORF">SAMN05421543_12915</name>
</gene>
<dbReference type="STRING" id="392015.SAMN05421543_12915"/>
<dbReference type="InterPro" id="IPR029066">
    <property type="entry name" value="PLP-binding_barrel"/>
</dbReference>
<dbReference type="Gene3D" id="2.40.37.30">
    <property type="match status" value="2"/>
</dbReference>
<dbReference type="EMBL" id="FPBV01000029">
    <property type="protein sequence ID" value="SFV06241.1"/>
    <property type="molecule type" value="Genomic_DNA"/>
</dbReference>
<keyword evidence="4" id="KW-1185">Reference proteome</keyword>
<accession>A0A1I7L956</accession>
<evidence type="ECO:0000259" key="2">
    <source>
        <dbReference type="Pfam" id="PF21279"/>
    </source>
</evidence>
<proteinExistence type="predicted"/>
<dbReference type="AlphaFoldDB" id="A0A1I7L956"/>
<feature type="domain" description="YhfX-like C-terminal" evidence="2">
    <location>
        <begin position="276"/>
        <end position="370"/>
    </location>
</feature>